<dbReference type="EMBL" id="BAABME010030904">
    <property type="protein sequence ID" value="GAA0143473.1"/>
    <property type="molecule type" value="Genomic_DNA"/>
</dbReference>
<dbReference type="Proteomes" id="UP001454036">
    <property type="component" value="Unassembled WGS sequence"/>
</dbReference>
<evidence type="ECO:0000256" key="1">
    <source>
        <dbReference type="ARBA" id="ARBA00010609"/>
    </source>
</evidence>
<proteinExistence type="inferred from homology"/>
<dbReference type="PANTHER" id="PTHR11709">
    <property type="entry name" value="MULTI-COPPER OXIDASE"/>
    <property type="match status" value="1"/>
</dbReference>
<sequence>MFDSFTPLAAVQVGDLSIGRLCRRKTIAAVNGSLPGPVLRVREGDSVIVHVINDSPYDLTVHWHGVIQFRNAWADGPDYITQFPILTGNKYTHRFNVTIKEYFGDMLIFHIYE</sequence>
<dbReference type="GO" id="GO:0005507">
    <property type="term" value="F:copper ion binding"/>
    <property type="evidence" value="ECO:0007669"/>
    <property type="project" value="InterPro"/>
</dbReference>
<comment type="similarity">
    <text evidence="1">Belongs to the multicopper oxidase family.</text>
</comment>
<feature type="domain" description="Plastocyanin-like" evidence="2">
    <location>
        <begin position="19"/>
        <end position="99"/>
    </location>
</feature>
<evidence type="ECO:0000313" key="4">
    <source>
        <dbReference type="Proteomes" id="UP001454036"/>
    </source>
</evidence>
<dbReference type="PANTHER" id="PTHR11709:SF9">
    <property type="entry name" value="LACCASE-7"/>
    <property type="match status" value="1"/>
</dbReference>
<protein>
    <submittedName>
        <fullName evidence="3">Oxidase</fullName>
    </submittedName>
</protein>
<dbReference type="Gene3D" id="2.60.40.420">
    <property type="entry name" value="Cupredoxins - blue copper proteins"/>
    <property type="match status" value="1"/>
</dbReference>
<dbReference type="SUPFAM" id="SSF49503">
    <property type="entry name" value="Cupredoxins"/>
    <property type="match status" value="1"/>
</dbReference>
<dbReference type="InterPro" id="IPR008972">
    <property type="entry name" value="Cupredoxin"/>
</dbReference>
<evidence type="ECO:0000259" key="2">
    <source>
        <dbReference type="Pfam" id="PF07732"/>
    </source>
</evidence>
<accession>A0AAV3NX38</accession>
<dbReference type="InterPro" id="IPR011707">
    <property type="entry name" value="Cu-oxidase-like_N"/>
</dbReference>
<gene>
    <name evidence="3" type="ORF">LIER_42765</name>
</gene>
<dbReference type="GO" id="GO:0016491">
    <property type="term" value="F:oxidoreductase activity"/>
    <property type="evidence" value="ECO:0007669"/>
    <property type="project" value="TreeGrafter"/>
</dbReference>
<dbReference type="AlphaFoldDB" id="A0AAV3NX38"/>
<reference evidence="3 4" key="1">
    <citation type="submission" date="2024-01" db="EMBL/GenBank/DDBJ databases">
        <title>The complete chloroplast genome sequence of Lithospermum erythrorhizon: insights into the phylogenetic relationship among Boraginaceae species and the maternal lineages of purple gromwells.</title>
        <authorList>
            <person name="Okada T."/>
            <person name="Watanabe K."/>
        </authorList>
    </citation>
    <scope>NUCLEOTIDE SEQUENCE [LARGE SCALE GENOMIC DNA]</scope>
</reference>
<name>A0AAV3NX38_LITER</name>
<comment type="caution">
    <text evidence="3">The sequence shown here is derived from an EMBL/GenBank/DDBJ whole genome shotgun (WGS) entry which is preliminary data.</text>
</comment>
<evidence type="ECO:0000313" key="3">
    <source>
        <dbReference type="EMBL" id="GAA0143473.1"/>
    </source>
</evidence>
<dbReference type="InterPro" id="IPR045087">
    <property type="entry name" value="Cu-oxidase_fam"/>
</dbReference>
<dbReference type="Pfam" id="PF07732">
    <property type="entry name" value="Cu-oxidase_3"/>
    <property type="match status" value="1"/>
</dbReference>
<organism evidence="3 4">
    <name type="scientific">Lithospermum erythrorhizon</name>
    <name type="common">Purple gromwell</name>
    <name type="synonym">Lithospermum officinale var. erythrorhizon</name>
    <dbReference type="NCBI Taxonomy" id="34254"/>
    <lineage>
        <taxon>Eukaryota</taxon>
        <taxon>Viridiplantae</taxon>
        <taxon>Streptophyta</taxon>
        <taxon>Embryophyta</taxon>
        <taxon>Tracheophyta</taxon>
        <taxon>Spermatophyta</taxon>
        <taxon>Magnoliopsida</taxon>
        <taxon>eudicotyledons</taxon>
        <taxon>Gunneridae</taxon>
        <taxon>Pentapetalae</taxon>
        <taxon>asterids</taxon>
        <taxon>lamiids</taxon>
        <taxon>Boraginales</taxon>
        <taxon>Boraginaceae</taxon>
        <taxon>Boraginoideae</taxon>
        <taxon>Lithospermeae</taxon>
        <taxon>Lithospermum</taxon>
    </lineage>
</organism>
<keyword evidence="4" id="KW-1185">Reference proteome</keyword>